<dbReference type="Gene3D" id="3.30.450.40">
    <property type="match status" value="4"/>
</dbReference>
<dbReference type="RefSeq" id="WP_215616861.1">
    <property type="nucleotide sequence ID" value="NZ_JADOER010000003.1"/>
</dbReference>
<reference evidence="8 9" key="1">
    <citation type="journal article" date="2021" name="Mar. Drugs">
        <title>Genome Reduction and Secondary Metabolism of the Marine Sponge-Associated Cyanobacterium Leptothoe.</title>
        <authorList>
            <person name="Konstantinou D."/>
            <person name="Popin R.V."/>
            <person name="Fewer D.P."/>
            <person name="Sivonen K."/>
            <person name="Gkelis S."/>
        </authorList>
    </citation>
    <scope>NUCLEOTIDE SEQUENCE [LARGE SCALE GENOMIC DNA]</scope>
    <source>
        <strain evidence="8 9">TAU-MAC 1615</strain>
    </source>
</reference>
<keyword evidence="1 2" id="KW-0807">Transducer</keyword>
<organism evidence="8 9">
    <name type="scientific">Leptothoe kymatousa TAU-MAC 1615</name>
    <dbReference type="NCBI Taxonomy" id="2364775"/>
    <lineage>
        <taxon>Bacteria</taxon>
        <taxon>Bacillati</taxon>
        <taxon>Cyanobacteriota</taxon>
        <taxon>Cyanophyceae</taxon>
        <taxon>Nodosilineales</taxon>
        <taxon>Cymatolegaceae</taxon>
        <taxon>Leptothoe</taxon>
        <taxon>Leptothoe kymatousa</taxon>
    </lineage>
</organism>
<feature type="domain" description="Phytochrome chromophore attachment site" evidence="6">
    <location>
        <begin position="355"/>
        <end position="492"/>
    </location>
</feature>
<dbReference type="InterPro" id="IPR003018">
    <property type="entry name" value="GAF"/>
</dbReference>
<keyword evidence="5" id="KW-1133">Transmembrane helix</keyword>
<dbReference type="PROSITE" id="PS50111">
    <property type="entry name" value="CHEMOTAXIS_TRANSDUC_2"/>
    <property type="match status" value="1"/>
</dbReference>
<dbReference type="Proteomes" id="UP001196661">
    <property type="component" value="Unassembled WGS sequence"/>
</dbReference>
<dbReference type="PANTHER" id="PTHR32089:SF114">
    <property type="entry name" value="METHYL-ACCEPTING CHEMOTAXIS PROTEIN MCPB"/>
    <property type="match status" value="1"/>
</dbReference>
<feature type="transmembrane region" description="Helical" evidence="5">
    <location>
        <begin position="77"/>
        <end position="97"/>
    </location>
</feature>
<dbReference type="InterPro" id="IPR029016">
    <property type="entry name" value="GAF-like_dom_sf"/>
</dbReference>
<name>A0ABS5Y0G3_9CYAN</name>
<feature type="compositionally biased region" description="Polar residues" evidence="4">
    <location>
        <begin position="1"/>
        <end position="13"/>
    </location>
</feature>
<dbReference type="InterPro" id="IPR004089">
    <property type="entry name" value="MCPsignal_dom"/>
</dbReference>
<dbReference type="Gene3D" id="1.10.287.950">
    <property type="entry name" value="Methyl-accepting chemotaxis protein"/>
    <property type="match status" value="1"/>
</dbReference>
<evidence type="ECO:0000259" key="7">
    <source>
        <dbReference type="PROSITE" id="PS50111"/>
    </source>
</evidence>
<evidence type="ECO:0000313" key="8">
    <source>
        <dbReference type="EMBL" id="MBT9310949.1"/>
    </source>
</evidence>
<evidence type="ECO:0000313" key="9">
    <source>
        <dbReference type="Proteomes" id="UP001196661"/>
    </source>
</evidence>
<proteinExistence type="predicted"/>
<feature type="domain" description="Methyl-accepting transducer" evidence="7">
    <location>
        <begin position="928"/>
        <end position="1164"/>
    </location>
</feature>
<dbReference type="SMART" id="SM00065">
    <property type="entry name" value="GAF"/>
    <property type="match status" value="4"/>
</dbReference>
<dbReference type="SUPFAM" id="SSF58104">
    <property type="entry name" value="Methyl-accepting chemotaxis protein (MCP) signaling domain"/>
    <property type="match status" value="1"/>
</dbReference>
<dbReference type="SUPFAM" id="SSF55781">
    <property type="entry name" value="GAF domain-like"/>
    <property type="match status" value="4"/>
</dbReference>
<evidence type="ECO:0000256" key="3">
    <source>
        <dbReference type="SAM" id="Coils"/>
    </source>
</evidence>
<dbReference type="CDD" id="cd11386">
    <property type="entry name" value="MCP_signal"/>
    <property type="match status" value="1"/>
</dbReference>
<evidence type="ECO:0000256" key="4">
    <source>
        <dbReference type="SAM" id="MobiDB-lite"/>
    </source>
</evidence>
<evidence type="ECO:0000256" key="2">
    <source>
        <dbReference type="PROSITE-ProRule" id="PRU00284"/>
    </source>
</evidence>
<dbReference type="PROSITE" id="PS50046">
    <property type="entry name" value="PHYTOCHROME_2"/>
    <property type="match status" value="4"/>
</dbReference>
<feature type="transmembrane region" description="Helical" evidence="5">
    <location>
        <begin position="103"/>
        <end position="121"/>
    </location>
</feature>
<keyword evidence="5" id="KW-0472">Membrane</keyword>
<evidence type="ECO:0000256" key="1">
    <source>
        <dbReference type="ARBA" id="ARBA00023224"/>
    </source>
</evidence>
<keyword evidence="3" id="KW-0175">Coiled coil</keyword>
<sequence length="1201" mass="135785">MNSNHYPQPNNGGDQAEKDYSPLSTNAAEANMDVAAPQKQLATITQVGAKSPEATEQEPVTPQNMPPHLQRGPRWQVLLLTILFSLPLVIGIAALMLWLKQPLVGALLGSIVTALVGSLIISRRRSSTELYQTLKYDEMDLLEVDNNRLSAQLADITQQKDQIAQQYQLLSMLAFRVRQIPEQSVLFETLVKGLRDLLDTDRVIVYRFNPDWSGTIIAESVNPQYPASLDETIGDPCFHQRHAVQYANGRTRAIADIYEEPGLTDCHIRMLEQYRVRANLVVPIRQNDALYGLLIAHHCRAPRSWADTELNMMTQIVTEVEYHIGFLTQTQQYAQQNRQAQLLSMLAFRVRQIPERHILFETAVEGLRDLLDTDRVVIYWFNPDWSGTIVAESVDPRYPASLDETIGDPCFHQRHAAQYKDGRTRAIADIYKEPGLTDCHIRMLEQYRVRANLVVPVRWNDQLVGLMIAHHCRDARYWSEDELSLTSQVATEIEYQLDFIIQNQQKTASASHAWFLGDIAFRARQTNDLDDLFKSTVKGLRQLLSTDRVMVYKFNPDWTGTMVAESVGSDFMSVLNEKIDDPCFRGRYVDLYRNGRVRGINNIRKEPGLTECHVRLLEKYEVKANLIAPLRLKDELFGLLIAHQCSAPRTWTSEDLDIVAQTSTQLGYALEHLHSLRDLESSVERSRLFGDIAFRTRQSLDVDAVMRIVLEGGIKMLRTNRLLIYRFNDDWSGTMTHEAVSSERWPRVLNTKIFDPCFKGRYVDLYRNGRVRPINDIYQEPGLSDCHIRTLEQYDVKANLVAPIRMQGELYGLLIAHHCDGARVWTQADIEFLSELATQTEYALGHLDFISELENARHTAEQVSSQQRHQRETIQHQLTDLRQSLEVAFKGDLRARAIVPEGDIGIFASFLNESIEHLQQLVQEVRLASETMTQTADGNQINVAKLSKATLRQSDELAEAMQTVEAIANEIQQVDSNAQSAQLKVQQADQVFQAGDQAMNRAVDSISLLQTKVEETAQQVKRLGEASQNISRVVNLIRDLAGQTNVLALNASIEANSSGDQSQGFGIVAEEVRSLAEQSTVATREIETLVEEIQTETNQVVSTMESWSEDVTESMGLVETSRQRLNSISTLGGEIRILVEAIAQATLVQNQAATSVSHTVQDVRQISQENSHLAVSVADSFQQLLDVANRLQARIDQFKVH</sequence>
<feature type="coiled-coil region" evidence="3">
    <location>
        <begin position="139"/>
        <end position="166"/>
    </location>
</feature>
<evidence type="ECO:0000259" key="6">
    <source>
        <dbReference type="PROSITE" id="PS50046"/>
    </source>
</evidence>
<protein>
    <submittedName>
        <fullName evidence="8">GAF domain-containing protein</fullName>
    </submittedName>
</protein>
<feature type="domain" description="Phytochrome chromophore attachment site" evidence="6">
    <location>
        <begin position="701"/>
        <end position="839"/>
    </location>
</feature>
<evidence type="ECO:0000256" key="5">
    <source>
        <dbReference type="SAM" id="Phobius"/>
    </source>
</evidence>
<keyword evidence="5" id="KW-0812">Transmembrane</keyword>
<feature type="coiled-coil region" evidence="3">
    <location>
        <begin position="957"/>
        <end position="984"/>
    </location>
</feature>
<feature type="domain" description="Phytochrome chromophore attachment site" evidence="6">
    <location>
        <begin position="528"/>
        <end position="665"/>
    </location>
</feature>
<gene>
    <name evidence="8" type="ORF">IXB28_01915</name>
</gene>
<feature type="region of interest" description="Disordered" evidence="4">
    <location>
        <begin position="1"/>
        <end position="29"/>
    </location>
</feature>
<dbReference type="Pfam" id="PF00015">
    <property type="entry name" value="MCPsignal"/>
    <property type="match status" value="1"/>
</dbReference>
<dbReference type="PANTHER" id="PTHR32089">
    <property type="entry name" value="METHYL-ACCEPTING CHEMOTAXIS PROTEIN MCPB"/>
    <property type="match status" value="1"/>
</dbReference>
<comment type="caution">
    <text evidence="8">The sequence shown here is derived from an EMBL/GenBank/DDBJ whole genome shotgun (WGS) entry which is preliminary data.</text>
</comment>
<feature type="domain" description="Phytochrome chromophore attachment site" evidence="6">
    <location>
        <begin position="182"/>
        <end position="319"/>
    </location>
</feature>
<dbReference type="Pfam" id="PF01590">
    <property type="entry name" value="GAF"/>
    <property type="match status" value="4"/>
</dbReference>
<dbReference type="InterPro" id="IPR016132">
    <property type="entry name" value="Phyto_chromo_attachment"/>
</dbReference>
<feature type="region of interest" description="Disordered" evidence="4">
    <location>
        <begin position="48"/>
        <end position="68"/>
    </location>
</feature>
<keyword evidence="9" id="KW-1185">Reference proteome</keyword>
<dbReference type="EMBL" id="JADOER010000003">
    <property type="protein sequence ID" value="MBT9310949.1"/>
    <property type="molecule type" value="Genomic_DNA"/>
</dbReference>
<dbReference type="SMART" id="SM00283">
    <property type="entry name" value="MA"/>
    <property type="match status" value="1"/>
</dbReference>
<accession>A0ABS5Y0G3</accession>